<dbReference type="EMBL" id="JBDPGJ010000007">
    <property type="protein sequence ID" value="MEX0409118.1"/>
    <property type="molecule type" value="Genomic_DNA"/>
</dbReference>
<evidence type="ECO:0000256" key="1">
    <source>
        <dbReference type="PROSITE-ProRule" id="PRU00169"/>
    </source>
</evidence>
<dbReference type="SUPFAM" id="SSF52172">
    <property type="entry name" value="CheY-like"/>
    <property type="match status" value="1"/>
</dbReference>
<dbReference type="Proteomes" id="UP001556692">
    <property type="component" value="Unassembled WGS sequence"/>
</dbReference>
<protein>
    <submittedName>
        <fullName evidence="3">Response regulator</fullName>
    </submittedName>
</protein>
<accession>A0ABV3SSD9</accession>
<evidence type="ECO:0000259" key="2">
    <source>
        <dbReference type="PROSITE" id="PS50110"/>
    </source>
</evidence>
<sequence>MEQSQPTRVLIVEDEMMIALDLEMQVETFGYSLTRHASSYDSAIAVAAETPPDIALIDGNLADGPTGARIAEKLSDLGVYCIAVSANPELFDRCECIGIFLNKPFGTSELRNALKVAEKAVAAGHQGGAGAG</sequence>
<reference evidence="3 4" key="1">
    <citation type="submission" date="2024-05" db="EMBL/GenBank/DDBJ databases">
        <authorList>
            <person name="Jiang F."/>
        </authorList>
    </citation>
    <scope>NUCLEOTIDE SEQUENCE [LARGE SCALE GENOMIC DNA]</scope>
    <source>
        <strain evidence="3 4">LZ166</strain>
    </source>
</reference>
<keyword evidence="4" id="KW-1185">Reference proteome</keyword>
<evidence type="ECO:0000313" key="3">
    <source>
        <dbReference type="EMBL" id="MEX0409118.1"/>
    </source>
</evidence>
<gene>
    <name evidence="3" type="ORF">ABGN05_26090</name>
</gene>
<dbReference type="RefSeq" id="WP_367956958.1">
    <property type="nucleotide sequence ID" value="NZ_JBDPGJ010000007.1"/>
</dbReference>
<dbReference type="InterPro" id="IPR001789">
    <property type="entry name" value="Sig_transdc_resp-reg_receiver"/>
</dbReference>
<dbReference type="PROSITE" id="PS50110">
    <property type="entry name" value="RESPONSE_REGULATORY"/>
    <property type="match status" value="1"/>
</dbReference>
<name>A0ABV3SSD9_9HYPH</name>
<feature type="domain" description="Response regulatory" evidence="2">
    <location>
        <begin position="8"/>
        <end position="118"/>
    </location>
</feature>
<dbReference type="InterPro" id="IPR011006">
    <property type="entry name" value="CheY-like_superfamily"/>
</dbReference>
<dbReference type="Gene3D" id="3.40.50.2300">
    <property type="match status" value="1"/>
</dbReference>
<comment type="caution">
    <text evidence="3">The sequence shown here is derived from an EMBL/GenBank/DDBJ whole genome shotgun (WGS) entry which is preliminary data.</text>
</comment>
<dbReference type="SMART" id="SM00448">
    <property type="entry name" value="REC"/>
    <property type="match status" value="1"/>
</dbReference>
<evidence type="ECO:0000313" key="4">
    <source>
        <dbReference type="Proteomes" id="UP001556692"/>
    </source>
</evidence>
<keyword evidence="1" id="KW-0597">Phosphoprotein</keyword>
<proteinExistence type="predicted"/>
<dbReference type="Pfam" id="PF00072">
    <property type="entry name" value="Response_reg"/>
    <property type="match status" value="1"/>
</dbReference>
<organism evidence="3 4">
    <name type="scientific">Aquibium pacificus</name>
    <dbReference type="NCBI Taxonomy" id="3153579"/>
    <lineage>
        <taxon>Bacteria</taxon>
        <taxon>Pseudomonadati</taxon>
        <taxon>Pseudomonadota</taxon>
        <taxon>Alphaproteobacteria</taxon>
        <taxon>Hyphomicrobiales</taxon>
        <taxon>Phyllobacteriaceae</taxon>
        <taxon>Aquibium</taxon>
    </lineage>
</organism>
<feature type="modified residue" description="4-aspartylphosphate" evidence="1">
    <location>
        <position position="58"/>
    </location>
</feature>